<keyword evidence="2" id="KW-0378">Hydrolase</keyword>
<evidence type="ECO:0000313" key="2">
    <source>
        <dbReference type="EMBL" id="RKP11365.1"/>
    </source>
</evidence>
<dbReference type="GO" id="GO:0006629">
    <property type="term" value="P:lipid metabolic process"/>
    <property type="evidence" value="ECO:0007669"/>
    <property type="project" value="InterPro"/>
</dbReference>
<evidence type="ECO:0000313" key="3">
    <source>
        <dbReference type="Proteomes" id="UP000267251"/>
    </source>
</evidence>
<dbReference type="AlphaFoldDB" id="A0A4P9XY82"/>
<dbReference type="EMBL" id="KZ988969">
    <property type="protein sequence ID" value="RKP11365.1"/>
    <property type="molecule type" value="Genomic_DNA"/>
</dbReference>
<dbReference type="OrthoDB" id="426718at2759"/>
<dbReference type="InterPro" id="IPR002921">
    <property type="entry name" value="Fungal_lipase-type"/>
</dbReference>
<organism evidence="2 3">
    <name type="scientific">Piptocephalis cylindrospora</name>
    <dbReference type="NCBI Taxonomy" id="1907219"/>
    <lineage>
        <taxon>Eukaryota</taxon>
        <taxon>Fungi</taxon>
        <taxon>Fungi incertae sedis</taxon>
        <taxon>Zoopagomycota</taxon>
        <taxon>Zoopagomycotina</taxon>
        <taxon>Zoopagomycetes</taxon>
        <taxon>Zoopagales</taxon>
        <taxon>Piptocephalidaceae</taxon>
        <taxon>Piptocephalis</taxon>
    </lineage>
</organism>
<accession>A0A4P9XY82</accession>
<proteinExistence type="predicted"/>
<dbReference type="Pfam" id="PF01764">
    <property type="entry name" value="Lipase_3"/>
    <property type="match status" value="1"/>
</dbReference>
<dbReference type="GO" id="GO:0016787">
    <property type="term" value="F:hydrolase activity"/>
    <property type="evidence" value="ECO:0007669"/>
    <property type="project" value="UniProtKB-KW"/>
</dbReference>
<reference evidence="3" key="1">
    <citation type="journal article" date="2018" name="Nat. Microbiol.">
        <title>Leveraging single-cell genomics to expand the fungal tree of life.</title>
        <authorList>
            <person name="Ahrendt S.R."/>
            <person name="Quandt C.A."/>
            <person name="Ciobanu D."/>
            <person name="Clum A."/>
            <person name="Salamov A."/>
            <person name="Andreopoulos B."/>
            <person name="Cheng J.F."/>
            <person name="Woyke T."/>
            <person name="Pelin A."/>
            <person name="Henrissat B."/>
            <person name="Reynolds N.K."/>
            <person name="Benny G.L."/>
            <person name="Smith M.E."/>
            <person name="James T.Y."/>
            <person name="Grigoriev I.V."/>
        </authorList>
    </citation>
    <scope>NUCLEOTIDE SEQUENCE [LARGE SCALE GENOMIC DNA]</scope>
</reference>
<sequence length="520" mass="57357">MCSRTPHWNGSSHDSSASRTRLLSLASHFLFFISLAFLPLVSATPLWDSLKNLGQQPVHINTIQVGSYASVQITDRIPWDEGKAWRPEVAESFVGKGRSYRLKHRIEGKIGTAFCSASQLYQTISHFRPRRHQDQATSAPSPNTTESMLKTYQEVYANVSNTQAPLAIAGSSAAQMVPGPQGANAIPQVRLTEMIMRHVQYTALTYCSREAAGGMSQVTIPGVQGGGLLLGNFTILQWVPVKDLLYYVAVNPQQKAIHVVFRGSDNKDNFRRDANGTAITPSSTLFPGAPQGARVHGGMHEATKLLFDQNLSSHIGLVLEPIIRRYTGYGVVVSGHSLGGGLAALAALVLTLQPPKGMQLSALYTYGQPILGNAIFTDWLGKEMRNDRYARVVSSNDIAPYFTYSGWRTDLDPDRMKRHSKNIDEVYMPRWTQPVVQLCQGDADPLCSENMRCTVRDWDHHSWYGGQWAGENFCLLGHTPDRALTDQRQKQKDSGPMVLPYNPVGNHIAQNIPMAPGLGM</sequence>
<dbReference type="InterPro" id="IPR029058">
    <property type="entry name" value="AB_hydrolase_fold"/>
</dbReference>
<name>A0A4P9XY82_9FUNG</name>
<evidence type="ECO:0000259" key="1">
    <source>
        <dbReference type="Pfam" id="PF01764"/>
    </source>
</evidence>
<dbReference type="SUPFAM" id="SSF53474">
    <property type="entry name" value="alpha/beta-Hydrolases"/>
    <property type="match status" value="1"/>
</dbReference>
<dbReference type="Proteomes" id="UP000267251">
    <property type="component" value="Unassembled WGS sequence"/>
</dbReference>
<dbReference type="PANTHER" id="PTHR45908">
    <property type="entry name" value="PROTEIN CBG11750-RELATED"/>
    <property type="match status" value="1"/>
</dbReference>
<keyword evidence="3" id="KW-1185">Reference proteome</keyword>
<protein>
    <submittedName>
        <fullName evidence="2">Alpha/Beta hydrolase protein</fullName>
    </submittedName>
</protein>
<dbReference type="Gene3D" id="3.40.50.1820">
    <property type="entry name" value="alpha/beta hydrolase"/>
    <property type="match status" value="1"/>
</dbReference>
<feature type="domain" description="Fungal lipase-type" evidence="1">
    <location>
        <begin position="259"/>
        <end position="402"/>
    </location>
</feature>
<gene>
    <name evidence="2" type="ORF">BJ684DRAFT_18036</name>
</gene>